<dbReference type="CDD" id="cd04301">
    <property type="entry name" value="NAT_SF"/>
    <property type="match status" value="1"/>
</dbReference>
<proteinExistence type="predicted"/>
<dbReference type="PANTHER" id="PTHR43617">
    <property type="entry name" value="L-AMINO ACID N-ACETYLTRANSFERASE"/>
    <property type="match status" value="1"/>
</dbReference>
<dbReference type="KEGG" id="ful:C4N20_07470"/>
<dbReference type="RefSeq" id="WP_005978646.1">
    <property type="nucleotide sequence ID" value="NZ_CABKNW010000004.1"/>
</dbReference>
<keyword evidence="2" id="KW-0808">Transferase</keyword>
<evidence type="ECO:0000259" key="1">
    <source>
        <dbReference type="PROSITE" id="PS51186"/>
    </source>
</evidence>
<name>A0AAX2J894_9FUSO</name>
<evidence type="ECO:0000313" key="3">
    <source>
        <dbReference type="Proteomes" id="UP000249008"/>
    </source>
</evidence>
<dbReference type="Pfam" id="PF00583">
    <property type="entry name" value="Acetyltransf_1"/>
    <property type="match status" value="1"/>
</dbReference>
<feature type="domain" description="N-acetyltransferase" evidence="1">
    <location>
        <begin position="3"/>
        <end position="162"/>
    </location>
</feature>
<sequence length="165" mass="19236">MEYFIRDMKDGDWKDVARIYEQGIESGIATFRKDLPDQESWKKAHLEICRFTLCNKDGKIVGWTALSPTSSRIDYCGVTEVSIYIDKAHQGKKLGEFLLNKVKEEAEKNGVWTLQSSIFQVNKASVKLHKKCGFREVGYREKIAKDRNNVWQNTVLMEYRSRTIY</sequence>
<dbReference type="GeneID" id="78454642"/>
<dbReference type="PANTHER" id="PTHR43617:SF34">
    <property type="entry name" value="PUTATIVE-RELATED"/>
    <property type="match status" value="1"/>
</dbReference>
<protein>
    <submittedName>
        <fullName evidence="2">Phosphinothricin acetyltransferase YwnH</fullName>
        <ecNumber evidence="2">2.3.1.183</ecNumber>
    </submittedName>
</protein>
<dbReference type="EC" id="2.3.1.183" evidence="2"/>
<dbReference type="PROSITE" id="PS51186">
    <property type="entry name" value="GNAT"/>
    <property type="match status" value="1"/>
</dbReference>
<dbReference type="AlphaFoldDB" id="A0AAX2J894"/>
<keyword evidence="2" id="KW-0012">Acyltransferase</keyword>
<accession>A0AAX2J894</accession>
<reference evidence="2 3" key="1">
    <citation type="submission" date="2018-06" db="EMBL/GenBank/DDBJ databases">
        <authorList>
            <consortium name="Pathogen Informatics"/>
            <person name="Doyle S."/>
        </authorList>
    </citation>
    <scope>NUCLEOTIDE SEQUENCE [LARGE SCALE GENOMIC DNA]</scope>
    <source>
        <strain evidence="2 3">NCTC12112</strain>
    </source>
</reference>
<evidence type="ECO:0000313" key="2">
    <source>
        <dbReference type="EMBL" id="SQI99332.1"/>
    </source>
</evidence>
<gene>
    <name evidence="2" type="primary">ywnH</name>
    <name evidence="2" type="ORF">NCTC12112_00041</name>
</gene>
<dbReference type="GO" id="GO:0102971">
    <property type="term" value="F:phosphinothricin N-acetyltransferase activity"/>
    <property type="evidence" value="ECO:0007669"/>
    <property type="project" value="UniProtKB-EC"/>
</dbReference>
<dbReference type="InterPro" id="IPR000182">
    <property type="entry name" value="GNAT_dom"/>
</dbReference>
<dbReference type="SUPFAM" id="SSF55729">
    <property type="entry name" value="Acyl-CoA N-acyltransferases (Nat)"/>
    <property type="match status" value="1"/>
</dbReference>
<dbReference type="InterPro" id="IPR016181">
    <property type="entry name" value="Acyl_CoA_acyltransferase"/>
</dbReference>
<organism evidence="2 3">
    <name type="scientific">Fusobacterium ulcerans</name>
    <dbReference type="NCBI Taxonomy" id="861"/>
    <lineage>
        <taxon>Bacteria</taxon>
        <taxon>Fusobacteriati</taxon>
        <taxon>Fusobacteriota</taxon>
        <taxon>Fusobacteriia</taxon>
        <taxon>Fusobacteriales</taxon>
        <taxon>Fusobacteriaceae</taxon>
        <taxon>Fusobacterium</taxon>
    </lineage>
</organism>
<dbReference type="EMBL" id="LS483487">
    <property type="protein sequence ID" value="SQI99332.1"/>
    <property type="molecule type" value="Genomic_DNA"/>
</dbReference>
<dbReference type="InterPro" id="IPR050276">
    <property type="entry name" value="MshD_Acetyltransferase"/>
</dbReference>
<dbReference type="Proteomes" id="UP000249008">
    <property type="component" value="Chromosome 1"/>
</dbReference>
<dbReference type="Gene3D" id="3.40.630.30">
    <property type="match status" value="1"/>
</dbReference>